<name>A0A0H5AAL5_9PSED</name>
<dbReference type="OrthoDB" id="9765776at2"/>
<dbReference type="InterPro" id="IPR004090">
    <property type="entry name" value="Chemotax_Me-accpt_rcpt"/>
</dbReference>
<organism evidence="14 15">
    <name type="scientific">Pseudomonas trivialis</name>
    <dbReference type="NCBI Taxonomy" id="200450"/>
    <lineage>
        <taxon>Bacteria</taxon>
        <taxon>Pseudomonadati</taxon>
        <taxon>Pseudomonadota</taxon>
        <taxon>Gammaproteobacteria</taxon>
        <taxon>Pseudomonadales</taxon>
        <taxon>Pseudomonadaceae</taxon>
        <taxon>Pseudomonas</taxon>
    </lineage>
</organism>
<feature type="domain" description="Methyl-accepting transducer" evidence="11">
    <location>
        <begin position="251"/>
        <end position="437"/>
    </location>
</feature>
<dbReference type="PROSITE" id="PS50111">
    <property type="entry name" value="CHEMOTAXIS_TRANSDUC_2"/>
    <property type="match status" value="1"/>
</dbReference>
<dbReference type="SUPFAM" id="SSF55785">
    <property type="entry name" value="PYP-like sensor domain (PAS domain)"/>
    <property type="match status" value="2"/>
</dbReference>
<keyword evidence="6" id="KW-0472">Membrane</keyword>
<dbReference type="Gene3D" id="1.10.287.950">
    <property type="entry name" value="Methyl-accepting chemotaxis protein"/>
    <property type="match status" value="1"/>
</dbReference>
<keyword evidence="2" id="KW-1003">Cell membrane</keyword>
<dbReference type="PATRIC" id="fig|200450.3.peg.2317"/>
<keyword evidence="4" id="KW-0812">Transmembrane</keyword>
<comment type="similarity">
    <text evidence="8">Belongs to the methyl-accepting chemotaxis (MCP) protein family.</text>
</comment>
<keyword evidence="10" id="KW-0175">Coiled coil</keyword>
<dbReference type="PANTHER" id="PTHR32089:SF112">
    <property type="entry name" value="LYSOZYME-LIKE PROTEIN-RELATED"/>
    <property type="match status" value="1"/>
</dbReference>
<dbReference type="GO" id="GO:0005886">
    <property type="term" value="C:plasma membrane"/>
    <property type="evidence" value="ECO:0007669"/>
    <property type="project" value="UniProtKB-SubCell"/>
</dbReference>
<evidence type="ECO:0000256" key="6">
    <source>
        <dbReference type="ARBA" id="ARBA00023136"/>
    </source>
</evidence>
<dbReference type="AlphaFoldDB" id="A0A0H5AAL5"/>
<evidence type="ECO:0000313" key="15">
    <source>
        <dbReference type="Proteomes" id="UP000036608"/>
    </source>
</evidence>
<gene>
    <name evidence="14" type="ORF">AA957_11230</name>
</gene>
<evidence type="ECO:0000256" key="1">
    <source>
        <dbReference type="ARBA" id="ARBA00004236"/>
    </source>
</evidence>
<evidence type="ECO:0000313" key="14">
    <source>
        <dbReference type="EMBL" id="AKS06660.1"/>
    </source>
</evidence>
<dbReference type="PANTHER" id="PTHR32089">
    <property type="entry name" value="METHYL-ACCEPTING CHEMOTAXIS PROTEIN MCPB"/>
    <property type="match status" value="1"/>
</dbReference>
<evidence type="ECO:0000256" key="4">
    <source>
        <dbReference type="ARBA" id="ARBA00022692"/>
    </source>
</evidence>
<dbReference type="GO" id="GO:0006935">
    <property type="term" value="P:chemotaxis"/>
    <property type="evidence" value="ECO:0007669"/>
    <property type="project" value="InterPro"/>
</dbReference>
<evidence type="ECO:0000256" key="7">
    <source>
        <dbReference type="ARBA" id="ARBA00023224"/>
    </source>
</evidence>
<dbReference type="Pfam" id="PF00015">
    <property type="entry name" value="MCPsignal"/>
    <property type="match status" value="1"/>
</dbReference>
<evidence type="ECO:0000256" key="5">
    <source>
        <dbReference type="ARBA" id="ARBA00022989"/>
    </source>
</evidence>
<keyword evidence="7 9" id="KW-0807">Transducer</keyword>
<dbReference type="Proteomes" id="UP000036608">
    <property type="component" value="Chromosome"/>
</dbReference>
<dbReference type="InterPro" id="IPR035965">
    <property type="entry name" value="PAS-like_dom_sf"/>
</dbReference>
<accession>A0A0H5AAL5</accession>
<evidence type="ECO:0000259" key="13">
    <source>
        <dbReference type="PROSITE" id="PS50113"/>
    </source>
</evidence>
<sequence length="437" mass="47615">MFNTKIKSQLQSQTAELAELRQLRDGLSHEMLTLSIDSTFKITACNDNFAQALGYTQNQLLGRAMADIVPQYVSKLPCFHNFRAAVAAGKSISDEYRYLHADGSLVWIHAHWQPITDATGRLSHIACYATNITSRVEKASENASFIDALLRSTAVIEFDLSGHVLMANEQFLKAMGYNLSQAKGSHHRIFCKPEEASSQRYKDFWSTLNKGEFVAGRFERIDSRGQTVWLEATYNPVYDTEGTLCKVVKFATVVTDQVAREQAVSEAAQTAFEISQQTDVTAQRGAVVVNDTMHTMRKVAVDMQAASGGVEALGKQSLLISSIIQTISSIAQQTNLLALNAAIEAARAGEQGRGFAVVADEVRQLAGRTSTATEEIASVVLQNQKLVDETVAEMANSKSQAEQGLELATQAGQVIVEIQDGAKRVVDAVGRFATQVG</sequence>
<proteinExistence type="inferred from homology"/>
<dbReference type="CDD" id="cd00130">
    <property type="entry name" value="PAS"/>
    <property type="match status" value="2"/>
</dbReference>
<dbReference type="InterPro" id="IPR004089">
    <property type="entry name" value="MCPsignal_dom"/>
</dbReference>
<dbReference type="SMART" id="SM00091">
    <property type="entry name" value="PAS"/>
    <property type="match status" value="2"/>
</dbReference>
<dbReference type="GO" id="GO:0007165">
    <property type="term" value="P:signal transduction"/>
    <property type="evidence" value="ECO:0007669"/>
    <property type="project" value="UniProtKB-KW"/>
</dbReference>
<dbReference type="KEGG" id="ptv:AA957_11230"/>
<dbReference type="GO" id="GO:0004888">
    <property type="term" value="F:transmembrane signaling receptor activity"/>
    <property type="evidence" value="ECO:0007669"/>
    <property type="project" value="InterPro"/>
</dbReference>
<dbReference type="InterPro" id="IPR000014">
    <property type="entry name" value="PAS"/>
</dbReference>
<keyword evidence="3" id="KW-0488">Methylation</keyword>
<dbReference type="PROSITE" id="PS50112">
    <property type="entry name" value="PAS"/>
    <property type="match status" value="1"/>
</dbReference>
<protein>
    <submittedName>
        <fullName evidence="14">Chemotaxis protein</fullName>
    </submittedName>
</protein>
<evidence type="ECO:0000256" key="8">
    <source>
        <dbReference type="ARBA" id="ARBA00029447"/>
    </source>
</evidence>
<evidence type="ECO:0000256" key="10">
    <source>
        <dbReference type="SAM" id="Coils"/>
    </source>
</evidence>
<evidence type="ECO:0000256" key="3">
    <source>
        <dbReference type="ARBA" id="ARBA00022481"/>
    </source>
</evidence>
<dbReference type="NCBIfam" id="TIGR00229">
    <property type="entry name" value="sensory_box"/>
    <property type="match status" value="2"/>
</dbReference>
<evidence type="ECO:0000259" key="12">
    <source>
        <dbReference type="PROSITE" id="PS50112"/>
    </source>
</evidence>
<dbReference type="PROSITE" id="PS50113">
    <property type="entry name" value="PAC"/>
    <property type="match status" value="1"/>
</dbReference>
<evidence type="ECO:0000256" key="9">
    <source>
        <dbReference type="PROSITE-ProRule" id="PRU00284"/>
    </source>
</evidence>
<feature type="coiled-coil region" evidence="10">
    <location>
        <begin position="3"/>
        <end position="30"/>
    </location>
</feature>
<dbReference type="SMART" id="SM00283">
    <property type="entry name" value="MA"/>
    <property type="match status" value="1"/>
</dbReference>
<dbReference type="SUPFAM" id="SSF58104">
    <property type="entry name" value="Methyl-accepting chemotaxis protein (MCP) signaling domain"/>
    <property type="match status" value="1"/>
</dbReference>
<feature type="domain" description="PAS" evidence="12">
    <location>
        <begin position="16"/>
        <end position="69"/>
    </location>
</feature>
<evidence type="ECO:0000256" key="2">
    <source>
        <dbReference type="ARBA" id="ARBA00022475"/>
    </source>
</evidence>
<dbReference type="Gene3D" id="3.30.450.20">
    <property type="entry name" value="PAS domain"/>
    <property type="match status" value="2"/>
</dbReference>
<dbReference type="InterPro" id="IPR000700">
    <property type="entry name" value="PAS-assoc_C"/>
</dbReference>
<reference evidence="14 15" key="1">
    <citation type="journal article" date="2015" name="Genome Announc.">
        <title>Complete Genome Sequence of the Rhizobacterium Pseudomonas trivialis Strain IHBB745 with Multiple Plant Growth-Promoting Activities and Tolerance to Desiccation and Alkalinity.</title>
        <authorList>
            <person name="Gulati A."/>
            <person name="Swarnkar M.K."/>
            <person name="Vyas P."/>
            <person name="Rahi P."/>
            <person name="Thakur R."/>
            <person name="Thakur N."/>
            <person name="Singh A.K."/>
        </authorList>
    </citation>
    <scope>NUCLEOTIDE SEQUENCE [LARGE SCALE GENOMIC DNA]</scope>
    <source>
        <strain evidence="15">745</strain>
    </source>
</reference>
<evidence type="ECO:0000259" key="11">
    <source>
        <dbReference type="PROSITE" id="PS50111"/>
    </source>
</evidence>
<comment type="subcellular location">
    <subcellularLocation>
        <location evidence="1">Cell membrane</location>
    </subcellularLocation>
</comment>
<dbReference type="Pfam" id="PF08447">
    <property type="entry name" value="PAS_3"/>
    <property type="match status" value="2"/>
</dbReference>
<reference evidence="15" key="2">
    <citation type="submission" date="2015-05" db="EMBL/GenBank/DDBJ databases">
        <authorList>
            <person name="Swarnkar M.K."/>
            <person name="Vyas P."/>
            <person name="Rahi P."/>
            <person name="Thakur R."/>
            <person name="Thakur N."/>
            <person name="Singh A.K."/>
            <person name="Gulati A."/>
        </authorList>
    </citation>
    <scope>NUCLEOTIDE SEQUENCE [LARGE SCALE GENOMIC DNA]</scope>
    <source>
        <strain evidence="15">745</strain>
    </source>
</reference>
<dbReference type="InterPro" id="IPR013655">
    <property type="entry name" value="PAS_fold_3"/>
</dbReference>
<feature type="domain" description="PAC" evidence="13">
    <location>
        <begin position="92"/>
        <end position="144"/>
    </location>
</feature>
<dbReference type="SMART" id="SM00086">
    <property type="entry name" value="PAC"/>
    <property type="match status" value="2"/>
</dbReference>
<dbReference type="PRINTS" id="PR00260">
    <property type="entry name" value="CHEMTRNSDUCR"/>
</dbReference>
<dbReference type="EMBL" id="CP011507">
    <property type="protein sequence ID" value="AKS06660.1"/>
    <property type="molecule type" value="Genomic_DNA"/>
</dbReference>
<keyword evidence="5" id="KW-1133">Transmembrane helix</keyword>
<dbReference type="InterPro" id="IPR001610">
    <property type="entry name" value="PAC"/>
</dbReference>